<evidence type="ECO:0000313" key="3">
    <source>
        <dbReference type="EMBL" id="PAA86322.1"/>
    </source>
</evidence>
<keyword evidence="4" id="KW-1185">Reference proteome</keyword>
<dbReference type="InterPro" id="IPR026698">
    <property type="entry name" value="UPF_C3orf38"/>
</dbReference>
<evidence type="ECO:0000313" key="4">
    <source>
        <dbReference type="Proteomes" id="UP000215902"/>
    </source>
</evidence>
<feature type="non-terminal residue" evidence="3">
    <location>
        <position position="1"/>
    </location>
</feature>
<organism evidence="3 4">
    <name type="scientific">Macrostomum lignano</name>
    <dbReference type="NCBI Taxonomy" id="282301"/>
    <lineage>
        <taxon>Eukaryota</taxon>
        <taxon>Metazoa</taxon>
        <taxon>Spiralia</taxon>
        <taxon>Lophotrochozoa</taxon>
        <taxon>Platyhelminthes</taxon>
        <taxon>Rhabditophora</taxon>
        <taxon>Macrostomorpha</taxon>
        <taxon>Macrostomida</taxon>
        <taxon>Macrostomidae</taxon>
        <taxon>Macrostomum</taxon>
    </lineage>
</organism>
<comment type="caution">
    <text evidence="3">The sequence shown here is derived from an EMBL/GenBank/DDBJ whole genome shotgun (WGS) entry which is preliminary data.</text>
</comment>
<dbReference type="Pfam" id="PF15008">
    <property type="entry name" value="DUF4518"/>
    <property type="match status" value="1"/>
</dbReference>
<gene>
    <name evidence="3" type="ORF">BOX15_Mlig020993g2</name>
</gene>
<dbReference type="Proteomes" id="UP000215902">
    <property type="component" value="Unassembled WGS sequence"/>
</dbReference>
<dbReference type="PANTHER" id="PTHR21084:SF1">
    <property type="entry name" value="DENSE INCISORS"/>
    <property type="match status" value="1"/>
</dbReference>
<feature type="region of interest" description="Disordered" evidence="1">
    <location>
        <begin position="122"/>
        <end position="186"/>
    </location>
</feature>
<feature type="chain" id="PRO_5013125731" description="F-box domain-containing protein" evidence="2">
    <location>
        <begin position="20"/>
        <end position="363"/>
    </location>
</feature>
<evidence type="ECO:0000256" key="1">
    <source>
        <dbReference type="SAM" id="MobiDB-lite"/>
    </source>
</evidence>
<protein>
    <recommendedName>
        <fullName evidence="5">F-box domain-containing protein</fullName>
    </recommendedName>
</protein>
<keyword evidence="2" id="KW-0732">Signal</keyword>
<accession>A0A267GM04</accession>
<sequence length="363" mass="39630">VIIFVIFVISLVNLKSGSMLPPDVANKIRSLLDTLDPLDLTDIANTCSGNALQFRRGDKDDCIRVILAYHSNPAELFARRKMKREYLIKYLWTCNIPVSLSLSKTEAVVRLLQHWDIRDSQQLPPQQQQQQALGQGAATARPRQPQLAQQQQNQCLQQRHQPQSQVAAATDDSRQPPTSDSEDPQVRDFLSGLSRAFAEFFFSAYHSPDGLPAAAFETNCDFVVELGGPAMPSVCPVHRERHQSASLAAKGLLELCQIHGYCLQPNLVNGLTAELSSFGLVRLSCDCSLHHGRGGGCIGLARLHCLLAPRLTDGASTASSNGAKQDCYAIRGLRLLLYLEAGGVPACLTASLPPVEQRAAIQN</sequence>
<feature type="compositionally biased region" description="Low complexity" evidence="1">
    <location>
        <begin position="122"/>
        <end position="163"/>
    </location>
</feature>
<evidence type="ECO:0000256" key="2">
    <source>
        <dbReference type="SAM" id="SignalP"/>
    </source>
</evidence>
<dbReference type="EMBL" id="NIVC01000284">
    <property type="protein sequence ID" value="PAA86322.1"/>
    <property type="molecule type" value="Genomic_DNA"/>
</dbReference>
<dbReference type="AlphaFoldDB" id="A0A267GM04"/>
<feature type="signal peptide" evidence="2">
    <location>
        <begin position="1"/>
        <end position="19"/>
    </location>
</feature>
<name>A0A267GM04_9PLAT</name>
<reference evidence="3 4" key="1">
    <citation type="submission" date="2017-06" db="EMBL/GenBank/DDBJ databases">
        <title>A platform for efficient transgenesis in Macrostomum lignano, a flatworm model organism for stem cell research.</title>
        <authorList>
            <person name="Berezikov E."/>
        </authorList>
    </citation>
    <scope>NUCLEOTIDE SEQUENCE [LARGE SCALE GENOMIC DNA]</scope>
    <source>
        <strain evidence="3">DV1</strain>
        <tissue evidence="3">Whole organism</tissue>
    </source>
</reference>
<dbReference type="PANTHER" id="PTHR21084">
    <property type="entry name" value="DENSE INCISORS"/>
    <property type="match status" value="1"/>
</dbReference>
<proteinExistence type="predicted"/>
<evidence type="ECO:0008006" key="5">
    <source>
        <dbReference type="Google" id="ProtNLM"/>
    </source>
</evidence>